<name>A0A1H0EXS2_9BACI</name>
<reference evidence="17" key="1">
    <citation type="submission" date="2016-10" db="EMBL/GenBank/DDBJ databases">
        <authorList>
            <person name="Varghese N."/>
            <person name="Submissions S."/>
        </authorList>
    </citation>
    <scope>NUCLEOTIDE SEQUENCE [LARGE SCALE GENOMIC DNA]</scope>
    <source>
        <strain evidence="17">CGMCC 1.10369</strain>
    </source>
</reference>
<comment type="subunit">
    <text evidence="12">Homotetramer; dimer of dimers.</text>
</comment>
<dbReference type="SUPFAM" id="SSF51569">
    <property type="entry name" value="Aldolase"/>
    <property type="match status" value="1"/>
</dbReference>
<evidence type="ECO:0000256" key="14">
    <source>
        <dbReference type="PIRSR" id="PIRSR001365-1"/>
    </source>
</evidence>
<feature type="site" description="Part of a proton relay during catalysis" evidence="12">
    <location>
        <position position="44"/>
    </location>
</feature>
<dbReference type="GO" id="GO:0009089">
    <property type="term" value="P:lysine biosynthetic process via diaminopimelate"/>
    <property type="evidence" value="ECO:0007669"/>
    <property type="project" value="UniProtKB-UniRule"/>
</dbReference>
<dbReference type="NCBIfam" id="TIGR00674">
    <property type="entry name" value="dapA"/>
    <property type="match status" value="1"/>
</dbReference>
<keyword evidence="6 12" id="KW-0028">Amino-acid biosynthesis</keyword>
<evidence type="ECO:0000256" key="9">
    <source>
        <dbReference type="ARBA" id="ARBA00023239"/>
    </source>
</evidence>
<evidence type="ECO:0000256" key="15">
    <source>
        <dbReference type="PIRSR" id="PIRSR001365-2"/>
    </source>
</evidence>
<feature type="active site" description="Schiff-base intermediate with substrate" evidence="12 14">
    <location>
        <position position="161"/>
    </location>
</feature>
<evidence type="ECO:0000256" key="6">
    <source>
        <dbReference type="ARBA" id="ARBA00022605"/>
    </source>
</evidence>
<evidence type="ECO:0000313" key="16">
    <source>
        <dbReference type="EMBL" id="SDN87227.1"/>
    </source>
</evidence>
<evidence type="ECO:0000256" key="5">
    <source>
        <dbReference type="ARBA" id="ARBA00022490"/>
    </source>
</evidence>
<dbReference type="UniPathway" id="UPA00034">
    <property type="reaction ID" value="UER00017"/>
</dbReference>
<dbReference type="Pfam" id="PF00701">
    <property type="entry name" value="DHDPS"/>
    <property type="match status" value="1"/>
</dbReference>
<evidence type="ECO:0000256" key="2">
    <source>
        <dbReference type="ARBA" id="ARBA00005120"/>
    </source>
</evidence>
<evidence type="ECO:0000313" key="17">
    <source>
        <dbReference type="Proteomes" id="UP000198778"/>
    </source>
</evidence>
<dbReference type="InterPro" id="IPR013785">
    <property type="entry name" value="Aldolase_TIM"/>
</dbReference>
<accession>A0A1H0EXS2</accession>
<comment type="similarity">
    <text evidence="3 12 13">Belongs to the DapA family.</text>
</comment>
<dbReference type="PROSITE" id="PS00666">
    <property type="entry name" value="DHDPS_2"/>
    <property type="match status" value="1"/>
</dbReference>
<keyword evidence="7 12" id="KW-0220">Diaminopimelate biosynthesis</keyword>
<dbReference type="CDD" id="cd00408">
    <property type="entry name" value="DHDPS-like"/>
    <property type="match status" value="1"/>
</dbReference>
<dbReference type="Gene3D" id="3.20.20.70">
    <property type="entry name" value="Aldolase class I"/>
    <property type="match status" value="1"/>
</dbReference>
<comment type="caution">
    <text evidence="12">Was originally thought to be a dihydrodipicolinate synthase (DHDPS), catalyzing the condensation of (S)-aspartate-beta-semialdehyde [(S)-ASA] and pyruvate to dihydrodipicolinate (DHDP). However, it was shown in E.coli that the product of the enzymatic reaction is not dihydrodipicolinate but in fact (4S)-4-hydroxy-2,3,4,5-tetrahydro-(2S)-dipicolinic acid (HTPA), and that the consecutive dehydration reaction leading to DHDP is not spontaneous but catalyzed by DapB.</text>
</comment>
<keyword evidence="5 12" id="KW-0963">Cytoplasm</keyword>
<evidence type="ECO:0000256" key="11">
    <source>
        <dbReference type="ARBA" id="ARBA00047836"/>
    </source>
</evidence>
<proteinExistence type="inferred from homology"/>
<evidence type="ECO:0000256" key="8">
    <source>
        <dbReference type="ARBA" id="ARBA00023154"/>
    </source>
</evidence>
<comment type="catalytic activity">
    <reaction evidence="11 12">
        <text>L-aspartate 4-semialdehyde + pyruvate = (2S,4S)-4-hydroxy-2,3,4,5-tetrahydrodipicolinate + H2O + H(+)</text>
        <dbReference type="Rhea" id="RHEA:34171"/>
        <dbReference type="ChEBI" id="CHEBI:15361"/>
        <dbReference type="ChEBI" id="CHEBI:15377"/>
        <dbReference type="ChEBI" id="CHEBI:15378"/>
        <dbReference type="ChEBI" id="CHEBI:67139"/>
        <dbReference type="ChEBI" id="CHEBI:537519"/>
        <dbReference type="EC" id="4.3.3.7"/>
    </reaction>
</comment>
<dbReference type="PRINTS" id="PR00146">
    <property type="entry name" value="DHPICSNTHASE"/>
</dbReference>
<dbReference type="EC" id="4.3.3.7" evidence="4 12"/>
<dbReference type="AlphaFoldDB" id="A0A1H0EXS2"/>
<feature type="active site" description="Proton donor/acceptor" evidence="12 14">
    <location>
        <position position="133"/>
    </location>
</feature>
<comment type="pathway">
    <text evidence="2 12">Amino-acid biosynthesis; L-lysine biosynthesis via DAP pathway; (S)-tetrahydrodipicolinate from L-aspartate: step 3/4.</text>
</comment>
<gene>
    <name evidence="12" type="primary">dapA</name>
    <name evidence="16" type="ORF">SAMN04488053_104114</name>
</gene>
<sequence length="290" mass="31513">MLNGIVPALLTPLTKEEEVNEEVTRQLVNELIEAGVHGIFALGTNGEFFNLSAEEKIKVASVVVNEVNGRVPVAVGTGGNSTKEVIELSKKMEDVGADVLSIITPYFDPPSQQELIKHYEKIAEAVSLPIILYNMPSRTGVSLLPKTVKELSKIPNIQGIKDSSGNFDNILQYIEATDDDFSVMAGADSLIYWTLMAGGSGAVAATANIFPEIALSIYDHWKVGNFEKAQKAQEQLRSIRNASTKATVPAVYKKMLEIKGTPVGPPRSPVFEVSGELEEELTKIVNKSKR</sequence>
<dbReference type="PANTHER" id="PTHR12128">
    <property type="entry name" value="DIHYDRODIPICOLINATE SYNTHASE"/>
    <property type="match status" value="1"/>
</dbReference>
<dbReference type="STRING" id="745820.SAMN04488053_104114"/>
<evidence type="ECO:0000256" key="7">
    <source>
        <dbReference type="ARBA" id="ARBA00022915"/>
    </source>
</evidence>
<dbReference type="InterPro" id="IPR020625">
    <property type="entry name" value="Schiff_base-form_aldolases_AS"/>
</dbReference>
<evidence type="ECO:0000256" key="10">
    <source>
        <dbReference type="ARBA" id="ARBA00023270"/>
    </source>
</evidence>
<dbReference type="InterPro" id="IPR002220">
    <property type="entry name" value="DapA-like"/>
</dbReference>
<keyword evidence="10 12" id="KW-0704">Schiff base</keyword>
<keyword evidence="9 12" id="KW-0456">Lyase</keyword>
<evidence type="ECO:0000256" key="4">
    <source>
        <dbReference type="ARBA" id="ARBA00012086"/>
    </source>
</evidence>
<keyword evidence="17" id="KW-1185">Reference proteome</keyword>
<dbReference type="GO" id="GO:0008840">
    <property type="term" value="F:4-hydroxy-tetrahydrodipicolinate synthase activity"/>
    <property type="evidence" value="ECO:0007669"/>
    <property type="project" value="UniProtKB-UniRule"/>
</dbReference>
<protein>
    <recommendedName>
        <fullName evidence="4 12">4-hydroxy-tetrahydrodipicolinate synthase</fullName>
        <shortName evidence="12">HTPA synthase</shortName>
        <ecNumber evidence="4 12">4.3.3.7</ecNumber>
    </recommendedName>
</protein>
<evidence type="ECO:0000256" key="13">
    <source>
        <dbReference type="PIRNR" id="PIRNR001365"/>
    </source>
</evidence>
<evidence type="ECO:0000256" key="1">
    <source>
        <dbReference type="ARBA" id="ARBA00003294"/>
    </source>
</evidence>
<comment type="caution">
    <text evidence="12">Lacks conserved residue(s) required for the propagation of feature annotation.</text>
</comment>
<keyword evidence="8 12" id="KW-0457">Lysine biosynthesis</keyword>
<evidence type="ECO:0000256" key="12">
    <source>
        <dbReference type="HAMAP-Rule" id="MF_00418"/>
    </source>
</evidence>
<dbReference type="HAMAP" id="MF_00418">
    <property type="entry name" value="DapA"/>
    <property type="match status" value="1"/>
</dbReference>
<dbReference type="SMART" id="SM01130">
    <property type="entry name" value="DHDPS"/>
    <property type="match status" value="1"/>
</dbReference>
<dbReference type="Proteomes" id="UP000198778">
    <property type="component" value="Unassembled WGS sequence"/>
</dbReference>
<dbReference type="EMBL" id="FNIL01000004">
    <property type="protein sequence ID" value="SDN87227.1"/>
    <property type="molecule type" value="Genomic_DNA"/>
</dbReference>
<comment type="subcellular location">
    <subcellularLocation>
        <location evidence="12">Cytoplasm</location>
    </subcellularLocation>
</comment>
<evidence type="ECO:0000256" key="3">
    <source>
        <dbReference type="ARBA" id="ARBA00007592"/>
    </source>
</evidence>
<comment type="function">
    <text evidence="1 12">Catalyzes the condensation of (S)-aspartate-beta-semialdehyde [(S)-ASA] and pyruvate to 4-hydroxy-tetrahydrodipicolinate (HTPA).</text>
</comment>
<dbReference type="PIRSF" id="PIRSF001365">
    <property type="entry name" value="DHDPS"/>
    <property type="match status" value="1"/>
</dbReference>
<feature type="binding site" evidence="12 15">
    <location>
        <position position="203"/>
    </location>
    <ligand>
        <name>pyruvate</name>
        <dbReference type="ChEBI" id="CHEBI:15361"/>
    </ligand>
</feature>
<dbReference type="InterPro" id="IPR005263">
    <property type="entry name" value="DapA"/>
</dbReference>
<dbReference type="GO" id="GO:0005737">
    <property type="term" value="C:cytoplasm"/>
    <property type="evidence" value="ECO:0007669"/>
    <property type="project" value="UniProtKB-SubCell"/>
</dbReference>
<organism evidence="16 17">
    <name type="scientific">Alkalicoccus daliensis</name>
    <dbReference type="NCBI Taxonomy" id="745820"/>
    <lineage>
        <taxon>Bacteria</taxon>
        <taxon>Bacillati</taxon>
        <taxon>Bacillota</taxon>
        <taxon>Bacilli</taxon>
        <taxon>Bacillales</taxon>
        <taxon>Bacillaceae</taxon>
        <taxon>Alkalicoccus</taxon>
    </lineage>
</organism>
<dbReference type="GO" id="GO:0019877">
    <property type="term" value="P:diaminopimelate biosynthetic process"/>
    <property type="evidence" value="ECO:0007669"/>
    <property type="project" value="UniProtKB-UniRule"/>
</dbReference>
<dbReference type="PANTHER" id="PTHR12128:SF66">
    <property type="entry name" value="4-HYDROXY-2-OXOGLUTARATE ALDOLASE, MITOCHONDRIAL"/>
    <property type="match status" value="1"/>
</dbReference>